<name>A0AA39Z7A5_9PEZI</name>
<organism evidence="1 2">
    <name type="scientific">Cercophora samala</name>
    <dbReference type="NCBI Taxonomy" id="330535"/>
    <lineage>
        <taxon>Eukaryota</taxon>
        <taxon>Fungi</taxon>
        <taxon>Dikarya</taxon>
        <taxon>Ascomycota</taxon>
        <taxon>Pezizomycotina</taxon>
        <taxon>Sordariomycetes</taxon>
        <taxon>Sordariomycetidae</taxon>
        <taxon>Sordariales</taxon>
        <taxon>Lasiosphaeriaceae</taxon>
        <taxon>Cercophora</taxon>
    </lineage>
</organism>
<proteinExistence type="predicted"/>
<dbReference type="InterPro" id="IPR036291">
    <property type="entry name" value="NAD(P)-bd_dom_sf"/>
</dbReference>
<comment type="caution">
    <text evidence="1">The sequence shown here is derived from an EMBL/GenBank/DDBJ whole genome shotgun (WGS) entry which is preliminary data.</text>
</comment>
<dbReference type="Gene3D" id="3.40.50.720">
    <property type="entry name" value="NAD(P)-binding Rossmann-like Domain"/>
    <property type="match status" value="1"/>
</dbReference>
<dbReference type="PANTHER" id="PTHR14097:SF9">
    <property type="entry name" value="EPIMERASE, PUTATIVE (AFU_ORTHOLOGUE AFUA_8G07320)-RELATED"/>
    <property type="match status" value="1"/>
</dbReference>
<dbReference type="Proteomes" id="UP001174997">
    <property type="component" value="Unassembled WGS sequence"/>
</dbReference>
<dbReference type="AlphaFoldDB" id="A0AA39Z7A5"/>
<gene>
    <name evidence="1" type="ORF">QBC41DRAFT_328100</name>
</gene>
<protein>
    <recommendedName>
        <fullName evidence="3">NAD(P)-binding domain-containing protein</fullName>
    </recommendedName>
</protein>
<dbReference type="EMBL" id="JAULSY010000113">
    <property type="protein sequence ID" value="KAK0665315.1"/>
    <property type="molecule type" value="Genomic_DNA"/>
</dbReference>
<evidence type="ECO:0000313" key="1">
    <source>
        <dbReference type="EMBL" id="KAK0665315.1"/>
    </source>
</evidence>
<dbReference type="PANTHER" id="PTHR14097">
    <property type="entry name" value="OXIDOREDUCTASE HTATIP2"/>
    <property type="match status" value="1"/>
</dbReference>
<accession>A0AA39Z7A5</accession>
<dbReference type="SUPFAM" id="SSF51735">
    <property type="entry name" value="NAD(P)-binding Rossmann-fold domains"/>
    <property type="match status" value="1"/>
</dbReference>
<sequence length="242" mass="25713">MKLIIAGSTGFVATELIRQSLSNPLITSLIALGRKPSPPPNPSTLLPNADLSKLKSVVLDDFDCADYPDNVKSDLANADACIWTIAITPPQLTTVPWETTVRVCRDYAVNGVRIISSLTEKRPFRFVYISGTNAVRDPARKPLLLGEYCVLRGEAENKIIEFGRASGGRVEVAVAKPGIISGPTKETGVLAKVFFGVIGIGKVRVGQVAGALLEGVTGGFETETYENGDLVRVGSKTVGGVE</sequence>
<keyword evidence="2" id="KW-1185">Reference proteome</keyword>
<reference evidence="1" key="1">
    <citation type="submission" date="2023-06" db="EMBL/GenBank/DDBJ databases">
        <title>Genome-scale phylogeny and comparative genomics of the fungal order Sordariales.</title>
        <authorList>
            <consortium name="Lawrence Berkeley National Laboratory"/>
            <person name="Hensen N."/>
            <person name="Bonometti L."/>
            <person name="Westerberg I."/>
            <person name="Brannstrom I.O."/>
            <person name="Guillou S."/>
            <person name="Cros-Aarteil S."/>
            <person name="Calhoun S."/>
            <person name="Haridas S."/>
            <person name="Kuo A."/>
            <person name="Mondo S."/>
            <person name="Pangilinan J."/>
            <person name="Riley R."/>
            <person name="Labutti K."/>
            <person name="Andreopoulos B."/>
            <person name="Lipzen A."/>
            <person name="Chen C."/>
            <person name="Yanf M."/>
            <person name="Daum C."/>
            <person name="Ng V."/>
            <person name="Clum A."/>
            <person name="Steindorff A."/>
            <person name="Ohm R."/>
            <person name="Martin F."/>
            <person name="Silar P."/>
            <person name="Natvig D."/>
            <person name="Lalanne C."/>
            <person name="Gautier V."/>
            <person name="Ament-Velasquez S.L."/>
            <person name="Kruys A."/>
            <person name="Hutchinson M.I."/>
            <person name="Powell A.J."/>
            <person name="Barry K."/>
            <person name="Miller A.N."/>
            <person name="Grigoriev I.V."/>
            <person name="Debuchy R."/>
            <person name="Gladieux P."/>
            <person name="Thoren M.H."/>
            <person name="Johannesson H."/>
        </authorList>
    </citation>
    <scope>NUCLEOTIDE SEQUENCE</scope>
    <source>
        <strain evidence="1">CBS 307.81</strain>
    </source>
</reference>
<evidence type="ECO:0008006" key="3">
    <source>
        <dbReference type="Google" id="ProtNLM"/>
    </source>
</evidence>
<evidence type="ECO:0000313" key="2">
    <source>
        <dbReference type="Proteomes" id="UP001174997"/>
    </source>
</evidence>